<dbReference type="EMBL" id="LGTQ01000006">
    <property type="protein sequence ID" value="KPM48577.1"/>
    <property type="molecule type" value="Genomic_DNA"/>
</dbReference>
<dbReference type="PANTHER" id="PTHR37309">
    <property type="entry name" value="SLR0284 PROTEIN"/>
    <property type="match status" value="1"/>
</dbReference>
<evidence type="ECO:0000313" key="2">
    <source>
        <dbReference type="EMBL" id="KPM48577.1"/>
    </source>
</evidence>
<reference evidence="2 3" key="1">
    <citation type="submission" date="2015-07" db="EMBL/GenBank/DDBJ databases">
        <title>The draft genome sequence of Leadbetterella sp. JN14-9.</title>
        <authorList>
            <person name="Liu Y."/>
            <person name="Du J."/>
            <person name="Shao Z."/>
        </authorList>
    </citation>
    <scope>NUCLEOTIDE SEQUENCE [LARGE SCALE GENOMIC DNA]</scope>
    <source>
        <strain evidence="2 3">JN14-9</strain>
    </source>
</reference>
<comment type="caution">
    <text evidence="2">The sequence shown here is derived from an EMBL/GenBank/DDBJ whole genome shotgun (WGS) entry which is preliminary data.</text>
</comment>
<feature type="transmembrane region" description="Helical" evidence="1">
    <location>
        <begin position="33"/>
        <end position="51"/>
    </location>
</feature>
<keyword evidence="1" id="KW-0472">Membrane</keyword>
<dbReference type="RefSeq" id="WP_055146458.1">
    <property type="nucleotide sequence ID" value="NZ_JXSZ01000006.1"/>
</dbReference>
<evidence type="ECO:0000256" key="1">
    <source>
        <dbReference type="SAM" id="Phobius"/>
    </source>
</evidence>
<dbReference type="InterPro" id="IPR007165">
    <property type="entry name" value="Phage_holin_4_2"/>
</dbReference>
<dbReference type="STRING" id="1605367.AFM12_08170"/>
<dbReference type="AlphaFoldDB" id="A0A0P7C7Z4"/>
<feature type="transmembrane region" description="Helical" evidence="1">
    <location>
        <begin position="89"/>
        <end position="107"/>
    </location>
</feature>
<keyword evidence="3" id="KW-1185">Reference proteome</keyword>
<organism evidence="2 3">
    <name type="scientific">Jiulongibacter sediminis</name>
    <dbReference type="NCBI Taxonomy" id="1605367"/>
    <lineage>
        <taxon>Bacteria</taxon>
        <taxon>Pseudomonadati</taxon>
        <taxon>Bacteroidota</taxon>
        <taxon>Cytophagia</taxon>
        <taxon>Cytophagales</taxon>
        <taxon>Leadbetterellaceae</taxon>
        <taxon>Jiulongibacter</taxon>
    </lineage>
</organism>
<dbReference type="PANTHER" id="PTHR37309:SF1">
    <property type="entry name" value="SLR0284 PROTEIN"/>
    <property type="match status" value="1"/>
</dbReference>
<dbReference type="OrthoDB" id="6402664at2"/>
<dbReference type="Proteomes" id="UP000050454">
    <property type="component" value="Unassembled WGS sequence"/>
</dbReference>
<dbReference type="Pfam" id="PF04020">
    <property type="entry name" value="Phage_holin_4_2"/>
    <property type="match status" value="1"/>
</dbReference>
<keyword evidence="1" id="KW-1133">Transmembrane helix</keyword>
<proteinExistence type="predicted"/>
<gene>
    <name evidence="2" type="ORF">AFM12_08170</name>
</gene>
<keyword evidence="1" id="KW-0812">Transmembrane</keyword>
<protein>
    <submittedName>
        <fullName evidence="2">Membrane protein</fullName>
    </submittedName>
</protein>
<accession>A0A0P7C7Z4</accession>
<feature type="transmembrane region" description="Helical" evidence="1">
    <location>
        <begin position="58"/>
        <end position="77"/>
    </location>
</feature>
<evidence type="ECO:0000313" key="3">
    <source>
        <dbReference type="Proteomes" id="UP000050454"/>
    </source>
</evidence>
<sequence length="112" mass="12217">MLNYIVRLALVGLVVYMIPDVLSQIQVSSLTSAIIVAFVMSLLNTFVKPILTILSLPITILTLGLFYFVVTVAIVYICDALVGGFKVDGFLQPLIFSFILSIVNSLVGSFQE</sequence>
<name>A0A0P7C7Z4_9BACT</name>